<name>A0ABS5QF42_9PROT</name>
<organism evidence="1 2">
    <name type="scientific">Roseococcus pinisoli</name>
    <dbReference type="NCBI Taxonomy" id="2835040"/>
    <lineage>
        <taxon>Bacteria</taxon>
        <taxon>Pseudomonadati</taxon>
        <taxon>Pseudomonadota</taxon>
        <taxon>Alphaproteobacteria</taxon>
        <taxon>Acetobacterales</taxon>
        <taxon>Roseomonadaceae</taxon>
        <taxon>Roseococcus</taxon>
    </lineage>
</organism>
<proteinExistence type="predicted"/>
<evidence type="ECO:0000313" key="2">
    <source>
        <dbReference type="Proteomes" id="UP000766336"/>
    </source>
</evidence>
<protein>
    <submittedName>
        <fullName evidence="1">Uncharacterized protein</fullName>
    </submittedName>
</protein>
<dbReference type="EMBL" id="JAHCDA010000003">
    <property type="protein sequence ID" value="MBS7812314.1"/>
    <property type="molecule type" value="Genomic_DNA"/>
</dbReference>
<accession>A0ABS5QF42</accession>
<comment type="caution">
    <text evidence="1">The sequence shown here is derived from an EMBL/GenBank/DDBJ whole genome shotgun (WGS) entry which is preliminary data.</text>
</comment>
<evidence type="ECO:0000313" key="1">
    <source>
        <dbReference type="EMBL" id="MBS7812314.1"/>
    </source>
</evidence>
<gene>
    <name evidence="1" type="ORF">KHU32_15295</name>
</gene>
<dbReference type="Proteomes" id="UP000766336">
    <property type="component" value="Unassembled WGS sequence"/>
</dbReference>
<keyword evidence="2" id="KW-1185">Reference proteome</keyword>
<reference evidence="1 2" key="1">
    <citation type="submission" date="2021-05" db="EMBL/GenBank/DDBJ databases">
        <title>Roseococcus sp. XZZS9, whole genome shotgun sequencing project.</title>
        <authorList>
            <person name="Zhao G."/>
            <person name="Shen L."/>
        </authorList>
    </citation>
    <scope>NUCLEOTIDE SEQUENCE [LARGE SCALE GENOMIC DNA]</scope>
    <source>
        <strain evidence="1 2">XZZS9</strain>
    </source>
</reference>
<dbReference type="RefSeq" id="WP_213671022.1">
    <property type="nucleotide sequence ID" value="NZ_JAHCDA010000003.1"/>
</dbReference>
<sequence>MPQQHNDNLPAPPVQARKLMLSMVQLFEVGRKLSFSIQTNDDQTRRDLVTGAGMELERIVNRLRMTELPIATRHAPYRDDTAMLLSVAEILECGRDLGYAALIPPDESRITKIAGVVAGLERALRRIWGPMPEPEPLAA</sequence>